<dbReference type="PANTHER" id="PTHR46648">
    <property type="entry name" value="HIT FAMILY PROTEIN 1"/>
    <property type="match status" value="1"/>
</dbReference>
<dbReference type="Pfam" id="PF01230">
    <property type="entry name" value="HIT"/>
    <property type="match status" value="1"/>
</dbReference>
<dbReference type="InterPro" id="IPR011146">
    <property type="entry name" value="HIT-like"/>
</dbReference>
<protein>
    <submittedName>
        <fullName evidence="5">Histidine triad protein</fullName>
    </submittedName>
</protein>
<dbReference type="EMBL" id="PHNF01000001">
    <property type="protein sequence ID" value="PPE06424.1"/>
    <property type="molecule type" value="Genomic_DNA"/>
</dbReference>
<feature type="active site" description="Tele-AMP-histidine intermediate" evidence="1">
    <location>
        <position position="101"/>
    </location>
</feature>
<organism evidence="5 6">
    <name type="scientific">Mesoplasma corruscae</name>
    <dbReference type="NCBI Taxonomy" id="216874"/>
    <lineage>
        <taxon>Bacteria</taxon>
        <taxon>Bacillati</taxon>
        <taxon>Mycoplasmatota</taxon>
        <taxon>Mollicutes</taxon>
        <taxon>Entomoplasmatales</taxon>
        <taxon>Entomoplasmataceae</taxon>
        <taxon>Mesoplasma</taxon>
    </lineage>
</organism>
<name>A0A2S5RGG0_9MOLU</name>
<dbReference type="GO" id="GO:0009117">
    <property type="term" value="P:nucleotide metabolic process"/>
    <property type="evidence" value="ECO:0007669"/>
    <property type="project" value="TreeGrafter"/>
</dbReference>
<dbReference type="InterPro" id="IPR001310">
    <property type="entry name" value="Histidine_triad_HIT"/>
</dbReference>
<dbReference type="PRINTS" id="PR00332">
    <property type="entry name" value="HISTRIAD"/>
</dbReference>
<dbReference type="RefSeq" id="WP_104206117.1">
    <property type="nucleotide sequence ID" value="NZ_PHNF01000001.1"/>
</dbReference>
<dbReference type="OrthoDB" id="9784774at2"/>
<evidence type="ECO:0000259" key="4">
    <source>
        <dbReference type="PROSITE" id="PS51084"/>
    </source>
</evidence>
<reference evidence="5 6" key="1">
    <citation type="submission" date="2017-11" db="EMBL/GenBank/DDBJ databases">
        <title>Genome sequence of Mesoplasma corruscae ELCA-2 (ATCC 49579).</title>
        <authorList>
            <person name="Lo W.-S."/>
            <person name="Kuo C.-H."/>
        </authorList>
    </citation>
    <scope>NUCLEOTIDE SEQUENCE [LARGE SCALE GENOMIC DNA]</scope>
    <source>
        <strain evidence="5 6">ELCA-2</strain>
    </source>
</reference>
<dbReference type="AlphaFoldDB" id="A0A2S5RGG0"/>
<comment type="caution">
    <text evidence="5">The sequence shown here is derived from an EMBL/GenBank/DDBJ whole genome shotgun (WGS) entry which is preliminary data.</text>
</comment>
<evidence type="ECO:0000313" key="5">
    <source>
        <dbReference type="EMBL" id="PPE06424.1"/>
    </source>
</evidence>
<sequence>MNNECLFCKILNKEIPSYHIYENEYVYAFLDAFPNADGHTLVIPKKHFKDFSSTDDLYIIEVAKAKKIVAKILMDKIKDIKGFNFVSNQEAIASQVIFHYHEHVVPKYIKEEGYLHNKNVILKHKVHDLHKILKDS</sequence>
<dbReference type="SUPFAM" id="SSF54197">
    <property type="entry name" value="HIT-like"/>
    <property type="match status" value="1"/>
</dbReference>
<gene>
    <name evidence="5" type="primary">hit</name>
    <name evidence="5" type="ORF">MCORR_v1c00520</name>
</gene>
<dbReference type="PANTHER" id="PTHR46648:SF1">
    <property type="entry name" value="ADENOSINE 5'-MONOPHOSPHORAMIDASE HNT1"/>
    <property type="match status" value="1"/>
</dbReference>
<dbReference type="InterPro" id="IPR036265">
    <property type="entry name" value="HIT-like_sf"/>
</dbReference>
<evidence type="ECO:0000256" key="3">
    <source>
        <dbReference type="PROSITE-ProRule" id="PRU00464"/>
    </source>
</evidence>
<keyword evidence="6" id="KW-1185">Reference proteome</keyword>
<evidence type="ECO:0000256" key="2">
    <source>
        <dbReference type="PIRSR" id="PIRSR601310-3"/>
    </source>
</evidence>
<dbReference type="GO" id="GO:0003824">
    <property type="term" value="F:catalytic activity"/>
    <property type="evidence" value="ECO:0007669"/>
    <property type="project" value="InterPro"/>
</dbReference>
<accession>A0A2S5RGG0</accession>
<dbReference type="Proteomes" id="UP000239785">
    <property type="component" value="Unassembled WGS sequence"/>
</dbReference>
<dbReference type="PROSITE" id="PS51084">
    <property type="entry name" value="HIT_2"/>
    <property type="match status" value="1"/>
</dbReference>
<evidence type="ECO:0000256" key="1">
    <source>
        <dbReference type="PIRSR" id="PIRSR601310-1"/>
    </source>
</evidence>
<dbReference type="Gene3D" id="3.30.428.10">
    <property type="entry name" value="HIT-like"/>
    <property type="match status" value="1"/>
</dbReference>
<feature type="domain" description="HIT" evidence="4">
    <location>
        <begin position="6"/>
        <end position="114"/>
    </location>
</feature>
<feature type="short sequence motif" description="Histidine triad motif" evidence="2 3">
    <location>
        <begin position="99"/>
        <end position="103"/>
    </location>
</feature>
<evidence type="ECO:0000313" key="6">
    <source>
        <dbReference type="Proteomes" id="UP000239785"/>
    </source>
</evidence>
<proteinExistence type="predicted"/>